<feature type="domain" description="Mur ligase C-terminal" evidence="19">
    <location>
        <begin position="385"/>
        <end position="498"/>
    </location>
</feature>
<evidence type="ECO:0000256" key="12">
    <source>
        <dbReference type="ARBA" id="ARBA00022840"/>
    </source>
</evidence>
<evidence type="ECO:0000256" key="6">
    <source>
        <dbReference type="ARBA" id="ARBA00013023"/>
    </source>
</evidence>
<keyword evidence="12" id="KW-0067">ATP-binding</keyword>
<comment type="cofactor">
    <cofactor evidence="1">
        <name>Mg(2+)</name>
        <dbReference type="ChEBI" id="CHEBI:18420"/>
    </cofactor>
</comment>
<keyword evidence="10" id="KW-0479">Metal-binding</keyword>
<evidence type="ECO:0000256" key="2">
    <source>
        <dbReference type="ARBA" id="ARBA00004799"/>
    </source>
</evidence>
<keyword evidence="22" id="KW-1185">Reference proteome</keyword>
<evidence type="ECO:0000256" key="15">
    <source>
        <dbReference type="ARBA" id="ARBA00030592"/>
    </source>
</evidence>
<dbReference type="InterPro" id="IPR001645">
    <property type="entry name" value="Folylpolyglutamate_synth"/>
</dbReference>
<dbReference type="Gene3D" id="3.90.190.20">
    <property type="entry name" value="Mur ligase, C-terminal domain"/>
    <property type="match status" value="1"/>
</dbReference>
<dbReference type="AlphaFoldDB" id="A0A3G8ZM81"/>
<evidence type="ECO:0000256" key="18">
    <source>
        <dbReference type="SAM" id="MobiDB-lite"/>
    </source>
</evidence>
<dbReference type="EC" id="6.3.2.17" evidence="7"/>
<dbReference type="SUPFAM" id="SSF53244">
    <property type="entry name" value="MurD-like peptide ligases, peptide-binding domain"/>
    <property type="match status" value="1"/>
</dbReference>
<evidence type="ECO:0000256" key="9">
    <source>
        <dbReference type="ARBA" id="ARBA00022598"/>
    </source>
</evidence>
<dbReference type="RefSeq" id="WP_124799371.1">
    <property type="nucleotide sequence ID" value="NZ_CP034170.1"/>
</dbReference>
<evidence type="ECO:0000259" key="20">
    <source>
        <dbReference type="Pfam" id="PF08245"/>
    </source>
</evidence>
<comment type="pathway">
    <text evidence="2">Cofactor biosynthesis; tetrahydrofolate biosynthesis; 7,8-dihydrofolate from 2-amino-4-hydroxy-6-hydroxymethyl-7,8-dihydropteridine diphosphate and 4-aminobenzoate: step 2/2.</text>
</comment>
<protein>
    <recommendedName>
        <fullName evidence="8">Dihydrofolate synthase/folylpolyglutamate synthase</fullName>
        <ecNumber evidence="6">6.3.2.12</ecNumber>
        <ecNumber evidence="7">6.3.2.17</ecNumber>
    </recommendedName>
    <alternativeName>
        <fullName evidence="15">Tetrahydrofolylpolyglutamate synthase</fullName>
    </alternativeName>
</protein>
<dbReference type="SUPFAM" id="SSF53623">
    <property type="entry name" value="MurD-like peptide ligases, catalytic domain"/>
    <property type="match status" value="1"/>
</dbReference>
<proteinExistence type="inferred from homology"/>
<reference evidence="21 22" key="1">
    <citation type="submission" date="2018-11" db="EMBL/GenBank/DDBJ databases">
        <authorList>
            <person name="Da X."/>
        </authorList>
    </citation>
    <scope>NUCLEOTIDE SEQUENCE [LARGE SCALE GENOMIC DNA]</scope>
    <source>
        <strain evidence="21 22">S14-144</strain>
    </source>
</reference>
<gene>
    <name evidence="21" type="ORF">EH165_10240</name>
</gene>
<dbReference type="InterPro" id="IPR018109">
    <property type="entry name" value="Folylpolyglutamate_synth_CS"/>
</dbReference>
<dbReference type="GO" id="GO:0005524">
    <property type="term" value="F:ATP binding"/>
    <property type="evidence" value="ECO:0007669"/>
    <property type="project" value="UniProtKB-KW"/>
</dbReference>
<reference evidence="21 22" key="2">
    <citation type="submission" date="2018-12" db="EMBL/GenBank/DDBJ databases">
        <title>Nakamurella antarcticus sp. nov., isolated from Antarctica South Shetland Islands soil.</title>
        <authorList>
            <person name="Peng F."/>
        </authorList>
    </citation>
    <scope>NUCLEOTIDE SEQUENCE [LARGE SCALE GENOMIC DNA]</scope>
    <source>
        <strain evidence="21 22">S14-144</strain>
    </source>
</reference>
<dbReference type="InterPro" id="IPR013221">
    <property type="entry name" value="Mur_ligase_cen"/>
</dbReference>
<comment type="catalytic activity">
    <reaction evidence="17">
        <text>7,8-dihydropteroate + L-glutamate + ATP = 7,8-dihydrofolate + ADP + phosphate + H(+)</text>
        <dbReference type="Rhea" id="RHEA:23584"/>
        <dbReference type="ChEBI" id="CHEBI:15378"/>
        <dbReference type="ChEBI" id="CHEBI:17839"/>
        <dbReference type="ChEBI" id="CHEBI:29985"/>
        <dbReference type="ChEBI" id="CHEBI:30616"/>
        <dbReference type="ChEBI" id="CHEBI:43474"/>
        <dbReference type="ChEBI" id="CHEBI:57451"/>
        <dbReference type="ChEBI" id="CHEBI:456216"/>
        <dbReference type="EC" id="6.3.2.12"/>
    </reaction>
</comment>
<evidence type="ECO:0000256" key="16">
    <source>
        <dbReference type="ARBA" id="ARBA00047493"/>
    </source>
</evidence>
<name>A0A3G8ZM81_9ACTN</name>
<dbReference type="GO" id="GO:0046656">
    <property type="term" value="P:folic acid biosynthetic process"/>
    <property type="evidence" value="ECO:0007669"/>
    <property type="project" value="UniProtKB-KW"/>
</dbReference>
<keyword evidence="9" id="KW-0436">Ligase</keyword>
<feature type="domain" description="Mur ligase central" evidence="20">
    <location>
        <begin position="214"/>
        <end position="357"/>
    </location>
</feature>
<dbReference type="PROSITE" id="PS01012">
    <property type="entry name" value="FOLYLPOLYGLU_SYNT_2"/>
    <property type="match status" value="1"/>
</dbReference>
<comment type="subunit">
    <text evidence="5">Monomer.</text>
</comment>
<dbReference type="OrthoDB" id="9809356at2"/>
<evidence type="ECO:0000259" key="19">
    <source>
        <dbReference type="Pfam" id="PF02875"/>
    </source>
</evidence>
<evidence type="ECO:0000313" key="22">
    <source>
        <dbReference type="Proteomes" id="UP000268084"/>
    </source>
</evidence>
<dbReference type="Proteomes" id="UP000268084">
    <property type="component" value="Chromosome"/>
</dbReference>
<dbReference type="InterPro" id="IPR036615">
    <property type="entry name" value="Mur_ligase_C_dom_sf"/>
</dbReference>
<dbReference type="PANTHER" id="PTHR11136:SF0">
    <property type="entry name" value="DIHYDROFOLATE SYNTHETASE-RELATED"/>
    <property type="match status" value="1"/>
</dbReference>
<feature type="region of interest" description="Disordered" evidence="18">
    <location>
        <begin position="1"/>
        <end position="24"/>
    </location>
</feature>
<sequence>MSRDEREYEPESFDDGEPDNSAEDFFNLHGEVEEQVRAALGERGPVPTREEIVEPDPTGEIASATADLDDQEDLLAHSDQNLDLDAVEDILNLRWPETKIEPSLHRISRLLQVLGSPETSYPVIQVAGTNGKTSTARMIDALISRIGLRTGRFTSPHLQSVTERISLDALPISEDDYVRTFADISPFIDLVDAESLREGGVALSKFEILTAMAYAAFADAPVEVAVVEVGLGGTWDSTNVVDAHVAVIAPVGMDHMHYLGDTITAIAGEKAGIIKVGATVIIAEQESAAMDVIIARAVAMDATVARYGSEFSVLHRDVAVGGQRLTLQGLGGTYEDIFLPLHGTYQAHNAAVALAAVEAFFGAGPGKALDLGAIQDGFAAVASPGRLERIGSQPTILIDAAHNPHGAKALAVALTEEFSFSRLVGVIAIMGDKDARGILTALVDSFDAVVVTTNSSPRTMNLDDLAALAVEIFGEERVHTARHMRAALALATELAGTDQADSANADSADSEAANADSGSGIVVTGSVVSAGDARALAGRQIQ</sequence>
<dbReference type="Pfam" id="PF02875">
    <property type="entry name" value="Mur_ligase_C"/>
    <property type="match status" value="1"/>
</dbReference>
<dbReference type="GO" id="GO:0008841">
    <property type="term" value="F:dihydrofolate synthase activity"/>
    <property type="evidence" value="ECO:0007669"/>
    <property type="project" value="UniProtKB-EC"/>
</dbReference>
<keyword evidence="13" id="KW-0460">Magnesium</keyword>
<dbReference type="InterPro" id="IPR036565">
    <property type="entry name" value="Mur-like_cat_sf"/>
</dbReference>
<evidence type="ECO:0000256" key="5">
    <source>
        <dbReference type="ARBA" id="ARBA00011245"/>
    </source>
</evidence>
<evidence type="ECO:0000256" key="17">
    <source>
        <dbReference type="ARBA" id="ARBA00049161"/>
    </source>
</evidence>
<evidence type="ECO:0000256" key="10">
    <source>
        <dbReference type="ARBA" id="ARBA00022723"/>
    </source>
</evidence>
<organism evidence="21 22">
    <name type="scientific">Nakamurella antarctica</name>
    <dbReference type="NCBI Taxonomy" id="1902245"/>
    <lineage>
        <taxon>Bacteria</taxon>
        <taxon>Bacillati</taxon>
        <taxon>Actinomycetota</taxon>
        <taxon>Actinomycetes</taxon>
        <taxon>Nakamurellales</taxon>
        <taxon>Nakamurellaceae</taxon>
        <taxon>Nakamurella</taxon>
    </lineage>
</organism>
<accession>A0A3G8ZM81</accession>
<dbReference type="EMBL" id="CP034170">
    <property type="protein sequence ID" value="AZI58462.1"/>
    <property type="molecule type" value="Genomic_DNA"/>
</dbReference>
<evidence type="ECO:0000256" key="14">
    <source>
        <dbReference type="ARBA" id="ARBA00022909"/>
    </source>
</evidence>
<comment type="catalytic activity">
    <reaction evidence="16">
        <text>(6S)-5,6,7,8-tetrahydrofolyl-(gamma-L-Glu)(n) + L-glutamate + ATP = (6S)-5,6,7,8-tetrahydrofolyl-(gamma-L-Glu)(n+1) + ADP + phosphate + H(+)</text>
        <dbReference type="Rhea" id="RHEA:10580"/>
        <dbReference type="Rhea" id="RHEA-COMP:14738"/>
        <dbReference type="Rhea" id="RHEA-COMP:14740"/>
        <dbReference type="ChEBI" id="CHEBI:15378"/>
        <dbReference type="ChEBI" id="CHEBI:29985"/>
        <dbReference type="ChEBI" id="CHEBI:30616"/>
        <dbReference type="ChEBI" id="CHEBI:43474"/>
        <dbReference type="ChEBI" id="CHEBI:141005"/>
        <dbReference type="ChEBI" id="CHEBI:456216"/>
        <dbReference type="EC" id="6.3.2.17"/>
    </reaction>
</comment>
<dbReference type="GO" id="GO:0046872">
    <property type="term" value="F:metal ion binding"/>
    <property type="evidence" value="ECO:0007669"/>
    <property type="project" value="UniProtKB-KW"/>
</dbReference>
<evidence type="ECO:0000256" key="3">
    <source>
        <dbReference type="ARBA" id="ARBA00005150"/>
    </source>
</evidence>
<dbReference type="FunFam" id="3.40.1190.10:FF:000004">
    <property type="entry name" value="Dihydrofolate synthase/folylpolyglutamate synthase"/>
    <property type="match status" value="1"/>
</dbReference>
<feature type="compositionally biased region" description="Acidic residues" evidence="18">
    <location>
        <begin position="7"/>
        <end position="22"/>
    </location>
</feature>
<evidence type="ECO:0000256" key="11">
    <source>
        <dbReference type="ARBA" id="ARBA00022741"/>
    </source>
</evidence>
<keyword evidence="14" id="KW-0289">Folate biosynthesis</keyword>
<dbReference type="GO" id="GO:0005737">
    <property type="term" value="C:cytoplasm"/>
    <property type="evidence" value="ECO:0007669"/>
    <property type="project" value="TreeGrafter"/>
</dbReference>
<feature type="region of interest" description="Disordered" evidence="18">
    <location>
        <begin position="39"/>
        <end position="59"/>
    </location>
</feature>
<dbReference type="Pfam" id="PF08245">
    <property type="entry name" value="Mur_ligase_M"/>
    <property type="match status" value="1"/>
</dbReference>
<comment type="similarity">
    <text evidence="4">Belongs to the folylpolyglutamate synthase family.</text>
</comment>
<evidence type="ECO:0000313" key="21">
    <source>
        <dbReference type="EMBL" id="AZI58462.1"/>
    </source>
</evidence>
<evidence type="ECO:0000256" key="8">
    <source>
        <dbReference type="ARBA" id="ARBA00019357"/>
    </source>
</evidence>
<dbReference type="NCBIfam" id="TIGR01499">
    <property type="entry name" value="folC"/>
    <property type="match status" value="1"/>
</dbReference>
<dbReference type="Gene3D" id="3.40.1190.10">
    <property type="entry name" value="Mur-like, catalytic domain"/>
    <property type="match status" value="1"/>
</dbReference>
<keyword evidence="11" id="KW-0547">Nucleotide-binding</keyword>
<dbReference type="InterPro" id="IPR004101">
    <property type="entry name" value="Mur_ligase_C"/>
</dbReference>
<dbReference type="EC" id="6.3.2.12" evidence="6"/>
<comment type="pathway">
    <text evidence="3">Cofactor biosynthesis; tetrahydrofolylpolyglutamate biosynthesis.</text>
</comment>
<evidence type="ECO:0000256" key="7">
    <source>
        <dbReference type="ARBA" id="ARBA00013025"/>
    </source>
</evidence>
<dbReference type="KEGG" id="nak:EH165_10240"/>
<evidence type="ECO:0000256" key="1">
    <source>
        <dbReference type="ARBA" id="ARBA00001946"/>
    </source>
</evidence>
<dbReference type="GO" id="GO:0004326">
    <property type="term" value="F:tetrahydrofolylpolyglutamate synthase activity"/>
    <property type="evidence" value="ECO:0007669"/>
    <property type="project" value="UniProtKB-EC"/>
</dbReference>
<dbReference type="PANTHER" id="PTHR11136">
    <property type="entry name" value="FOLYLPOLYGLUTAMATE SYNTHASE-RELATED"/>
    <property type="match status" value="1"/>
</dbReference>
<evidence type="ECO:0000256" key="4">
    <source>
        <dbReference type="ARBA" id="ARBA00008276"/>
    </source>
</evidence>
<evidence type="ECO:0000256" key="13">
    <source>
        <dbReference type="ARBA" id="ARBA00022842"/>
    </source>
</evidence>